<feature type="domain" description="Insertion element IS150 protein InsJ-like helix-turn-helix" evidence="1">
    <location>
        <begin position="48"/>
        <end position="97"/>
    </location>
</feature>
<dbReference type="InterPro" id="IPR009057">
    <property type="entry name" value="Homeodomain-like_sf"/>
</dbReference>
<dbReference type="AlphaFoldDB" id="A0AAE4LJM8"/>
<dbReference type="InterPro" id="IPR036388">
    <property type="entry name" value="WH-like_DNA-bd_sf"/>
</dbReference>
<evidence type="ECO:0000313" key="2">
    <source>
        <dbReference type="EMBL" id="MDU0259069.1"/>
    </source>
</evidence>
<name>A0AAE4LJM8_9BACT</name>
<evidence type="ECO:0000313" key="3">
    <source>
        <dbReference type="Proteomes" id="UP001181347"/>
    </source>
</evidence>
<reference evidence="2" key="1">
    <citation type="submission" date="2023-10" db="EMBL/GenBank/DDBJ databases">
        <title>Genome Sequence of the Bacteria from From Gut Wall in Crohn's Disease.</title>
        <authorList>
            <person name="Rodriguez-Palacios A."/>
        </authorList>
    </citation>
    <scope>NUCLEOTIDE SEQUENCE</scope>
    <source>
        <strain evidence="2">CavFT-hAR58</strain>
    </source>
</reference>
<dbReference type="Proteomes" id="UP001181347">
    <property type="component" value="Unassembled WGS sequence"/>
</dbReference>
<dbReference type="RefSeq" id="WP_237958844.1">
    <property type="nucleotide sequence ID" value="NZ_JAKNDZ010000006.1"/>
</dbReference>
<dbReference type="Gene3D" id="1.10.10.10">
    <property type="entry name" value="Winged helix-like DNA-binding domain superfamily/Winged helix DNA-binding domain"/>
    <property type="match status" value="1"/>
</dbReference>
<dbReference type="SUPFAM" id="SSF46689">
    <property type="entry name" value="Homeodomain-like"/>
    <property type="match status" value="1"/>
</dbReference>
<dbReference type="Pfam" id="PF13518">
    <property type="entry name" value="HTH_28"/>
    <property type="match status" value="1"/>
</dbReference>
<proteinExistence type="predicted"/>
<evidence type="ECO:0000259" key="1">
    <source>
        <dbReference type="Pfam" id="PF13518"/>
    </source>
</evidence>
<protein>
    <submittedName>
        <fullName evidence="2">Helix-turn-helix domain-containing protein</fullName>
    </submittedName>
</protein>
<dbReference type="InterPro" id="IPR055247">
    <property type="entry name" value="InsJ-like_HTH"/>
</dbReference>
<dbReference type="EMBL" id="JAWDES010000004">
    <property type="protein sequence ID" value="MDU0259069.1"/>
    <property type="molecule type" value="Genomic_DNA"/>
</dbReference>
<accession>A0AAE4LJM8</accession>
<organism evidence="2 3">
    <name type="scientific">Alistipes finegoldii</name>
    <dbReference type="NCBI Taxonomy" id="214856"/>
    <lineage>
        <taxon>Bacteria</taxon>
        <taxon>Pseudomonadati</taxon>
        <taxon>Bacteroidota</taxon>
        <taxon>Bacteroidia</taxon>
        <taxon>Bacteroidales</taxon>
        <taxon>Rikenellaceae</taxon>
        <taxon>Alistipes</taxon>
    </lineage>
</organism>
<sequence length="522" mass="60099">MLPVFRKRNTEYHAVDRRNNSIIHINAMTAATELHMVKRRRTYSESVRRKAVALHDRGYGAKRIGSILGIDYTVVREWLRRYELFGEEALRPGWRKPTERSGSDCDAVAKPVTVEKYRRAVELYATTHLKGVEICRECAVSCAGFYAYMRKYHRDMVLLRNGIELRECDAKRVRLRTKYGQTSAAWGKYGPAIEACADPAYYSDNISQIAARFGLKGTHLANQLRVHYSELLRRREAERQRLGLSDNQQRGVRPYCAEKYAEAVELFRTTLLTRREIAERLGISLGGFAQHLLYYHKDLIAERRALREAAKYTRKPGTLTGCGTIRKASPTAEAKYGKAVELYRTTALSVKRIAEQEHVSLSGLTHHIGTWHRDAILERRGAKRASSDTDYIDLSRTKHYLRSTAEKYGKAIEKLKNGDYTTAQVAAEYGLHPECMRAYLKEHEPELYARQGMTHLANGRTVSRRSMEKYAEAIRLYETTDESLKSIARRLNLTYNSLDGYVRRNHSDLIEHRKNTVDNNRK</sequence>
<gene>
    <name evidence="2" type="ORF">RVH17_02910</name>
</gene>
<comment type="caution">
    <text evidence="2">The sequence shown here is derived from an EMBL/GenBank/DDBJ whole genome shotgun (WGS) entry which is preliminary data.</text>
</comment>